<gene>
    <name evidence="4" type="ORF">Q8A67_006162</name>
</gene>
<feature type="chain" id="PRO_5041671712" description="Immunoglobulin domain-containing protein" evidence="2">
    <location>
        <begin position="20"/>
        <end position="200"/>
    </location>
</feature>
<feature type="transmembrane region" description="Helical" evidence="1">
    <location>
        <begin position="153"/>
        <end position="173"/>
    </location>
</feature>
<dbReference type="Proteomes" id="UP001187343">
    <property type="component" value="Unassembled WGS sequence"/>
</dbReference>
<keyword evidence="5" id="KW-1185">Reference proteome</keyword>
<accession>A0AA88TSH8</accession>
<dbReference type="Pfam" id="PF07686">
    <property type="entry name" value="V-set"/>
    <property type="match status" value="1"/>
</dbReference>
<dbReference type="PANTHER" id="PTHR21063">
    <property type="entry name" value="LFA-3"/>
    <property type="match status" value="1"/>
</dbReference>
<feature type="signal peptide" evidence="2">
    <location>
        <begin position="1"/>
        <end position="19"/>
    </location>
</feature>
<keyword evidence="1" id="KW-1133">Transmembrane helix</keyword>
<dbReference type="InterPro" id="IPR013783">
    <property type="entry name" value="Ig-like_fold"/>
</dbReference>
<dbReference type="NCBIfam" id="TIGR04183">
    <property type="entry name" value="Por_Secre_tail"/>
    <property type="match status" value="1"/>
</dbReference>
<dbReference type="SMART" id="SM00409">
    <property type="entry name" value="IG"/>
    <property type="match status" value="1"/>
</dbReference>
<name>A0AA88TSH8_9TELE</name>
<reference evidence="4" key="1">
    <citation type="submission" date="2023-08" db="EMBL/GenBank/DDBJ databases">
        <title>Chromosome-level Genome Assembly of mud carp (Cirrhinus molitorella).</title>
        <authorList>
            <person name="Liu H."/>
        </authorList>
    </citation>
    <scope>NUCLEOTIDE SEQUENCE</scope>
    <source>
        <strain evidence="4">Prfri</strain>
        <tissue evidence="4">Muscle</tissue>
    </source>
</reference>
<dbReference type="SUPFAM" id="SSF48726">
    <property type="entry name" value="Immunoglobulin"/>
    <property type="match status" value="1"/>
</dbReference>
<proteinExistence type="predicted"/>
<organism evidence="4 5">
    <name type="scientific">Cirrhinus molitorella</name>
    <name type="common">mud carp</name>
    <dbReference type="NCBI Taxonomy" id="172907"/>
    <lineage>
        <taxon>Eukaryota</taxon>
        <taxon>Metazoa</taxon>
        <taxon>Chordata</taxon>
        <taxon>Craniata</taxon>
        <taxon>Vertebrata</taxon>
        <taxon>Euteleostomi</taxon>
        <taxon>Actinopterygii</taxon>
        <taxon>Neopterygii</taxon>
        <taxon>Teleostei</taxon>
        <taxon>Ostariophysi</taxon>
        <taxon>Cypriniformes</taxon>
        <taxon>Cyprinidae</taxon>
        <taxon>Labeoninae</taxon>
        <taxon>Labeonini</taxon>
        <taxon>Cirrhinus</taxon>
    </lineage>
</organism>
<dbReference type="InterPro" id="IPR026444">
    <property type="entry name" value="Secre_tail"/>
</dbReference>
<evidence type="ECO:0000313" key="5">
    <source>
        <dbReference type="Proteomes" id="UP001187343"/>
    </source>
</evidence>
<dbReference type="InterPro" id="IPR003599">
    <property type="entry name" value="Ig_sub"/>
</dbReference>
<comment type="caution">
    <text evidence="4">The sequence shown here is derived from an EMBL/GenBank/DDBJ whole genome shotgun (WGS) entry which is preliminary data.</text>
</comment>
<evidence type="ECO:0000256" key="1">
    <source>
        <dbReference type="SAM" id="Phobius"/>
    </source>
</evidence>
<keyword evidence="1" id="KW-0472">Membrane</keyword>
<dbReference type="InterPro" id="IPR013106">
    <property type="entry name" value="Ig_V-set"/>
</dbReference>
<evidence type="ECO:0000259" key="3">
    <source>
        <dbReference type="SMART" id="SM00409"/>
    </source>
</evidence>
<evidence type="ECO:0000256" key="2">
    <source>
        <dbReference type="SAM" id="SignalP"/>
    </source>
</evidence>
<sequence>MNSVFLFLSLLIFTNGVFGDETEDVSVMEGGSVTLRTGVEKQKDDLIVWSFGPENILLAKVNGKANSMRIYDSIAGRGELDSQTGSLTITNINTTDSGLYFLKITNKNKVSYKTINVAVSESVTLHDSNSSQIEHMGTDEPCQTGSCLEIKRFPIMFTVVTSLVVFLIIIVFIRKRTGGYQKAPLMNIGHSEKHTIQEQV</sequence>
<dbReference type="AlphaFoldDB" id="A0AA88TSH8"/>
<dbReference type="EMBL" id="JAUYZG010000005">
    <property type="protein sequence ID" value="KAK2907177.1"/>
    <property type="molecule type" value="Genomic_DNA"/>
</dbReference>
<feature type="domain" description="Immunoglobulin" evidence="3">
    <location>
        <begin position="22"/>
        <end position="120"/>
    </location>
</feature>
<keyword evidence="2" id="KW-0732">Signal</keyword>
<keyword evidence="1" id="KW-0812">Transmembrane</keyword>
<protein>
    <recommendedName>
        <fullName evidence="3">Immunoglobulin domain-containing protein</fullName>
    </recommendedName>
</protein>
<evidence type="ECO:0000313" key="4">
    <source>
        <dbReference type="EMBL" id="KAK2907177.1"/>
    </source>
</evidence>
<dbReference type="PANTHER" id="PTHR21063:SF4">
    <property type="entry name" value="CD48 ANTIGEN-RELATED"/>
    <property type="match status" value="1"/>
</dbReference>
<dbReference type="InterPro" id="IPR036179">
    <property type="entry name" value="Ig-like_dom_sf"/>
</dbReference>
<dbReference type="Gene3D" id="2.60.40.10">
    <property type="entry name" value="Immunoglobulins"/>
    <property type="match status" value="1"/>
</dbReference>